<dbReference type="OrthoDB" id="9812500at2"/>
<name>A0A089HKI1_PAEDU</name>
<gene>
    <name evidence="2" type="ORF">PDUR_03725</name>
</gene>
<dbReference type="STRING" id="44251.PDUR_03725"/>
<keyword evidence="1" id="KW-0802">TPR repeat</keyword>
<proteinExistence type="predicted"/>
<dbReference type="eggNOG" id="ENOG5033NRI">
    <property type="taxonomic scope" value="Bacteria"/>
</dbReference>
<sequence>MIEIYTHEWKTVGVKLAEAMRDGKVSVEETCAAIIPVLDLLRSVFPDDAEFPARQGEYYHLDGQLRRAGQAYQRALELDPPLALTEREAAAIRRHCPLLLTTETECFPLKDIAAVHHPTLPLIGYHLFWEDDFDFPDDYEPCDHEEIWVEYDPDKETVTRVMTFFHSSVISSEDAVREARENGERPLVRIEWGKHGSLLNGWENIDIPMKNMSMQDWMRQTYEHVKAGGRLPEHPLKRFWPRGYEGSYESYINFSDPVDPLLYLERKPLMFKSLHANAILFTQAIPYNFHPKMEWPDRFARALLD</sequence>
<keyword evidence="3" id="KW-1185">Reference proteome</keyword>
<dbReference type="KEGG" id="pdu:PDUR_03725"/>
<dbReference type="RefSeq" id="WP_042205137.1">
    <property type="nucleotide sequence ID" value="NZ_CP009288.1"/>
</dbReference>
<dbReference type="InterPro" id="IPR019734">
    <property type="entry name" value="TPR_rpt"/>
</dbReference>
<accession>A0A089HKI1</accession>
<evidence type="ECO:0000313" key="2">
    <source>
        <dbReference type="EMBL" id="AIQ11205.1"/>
    </source>
</evidence>
<evidence type="ECO:0000256" key="1">
    <source>
        <dbReference type="PROSITE-ProRule" id="PRU00339"/>
    </source>
</evidence>
<reference evidence="2 3" key="1">
    <citation type="submission" date="2014-08" db="EMBL/GenBank/DDBJ databases">
        <title>Comparative genomics of the Paenibacillus odorifer group.</title>
        <authorList>
            <person name="den Bakker H.C."/>
            <person name="Tsai Y.-C."/>
            <person name="Martin N."/>
            <person name="Korlach J."/>
            <person name="Wiedmann M."/>
        </authorList>
    </citation>
    <scope>NUCLEOTIDE SEQUENCE [LARGE SCALE GENOMIC DNA]</scope>
    <source>
        <strain evidence="2 3">DSM 1735</strain>
    </source>
</reference>
<organism evidence="2 3">
    <name type="scientific">Paenibacillus durus</name>
    <name type="common">Paenibacillus azotofixans</name>
    <dbReference type="NCBI Taxonomy" id="44251"/>
    <lineage>
        <taxon>Bacteria</taxon>
        <taxon>Bacillati</taxon>
        <taxon>Bacillota</taxon>
        <taxon>Bacilli</taxon>
        <taxon>Bacillales</taxon>
        <taxon>Paenibacillaceae</taxon>
        <taxon>Paenibacillus</taxon>
    </lineage>
</organism>
<dbReference type="EMBL" id="CP009288">
    <property type="protein sequence ID" value="AIQ11205.1"/>
    <property type="molecule type" value="Genomic_DNA"/>
</dbReference>
<feature type="repeat" description="TPR" evidence="1">
    <location>
        <begin position="49"/>
        <end position="82"/>
    </location>
</feature>
<dbReference type="Proteomes" id="UP000029409">
    <property type="component" value="Chromosome"/>
</dbReference>
<dbReference type="AlphaFoldDB" id="A0A089HKI1"/>
<dbReference type="PROSITE" id="PS50005">
    <property type="entry name" value="TPR"/>
    <property type="match status" value="1"/>
</dbReference>
<evidence type="ECO:0000313" key="3">
    <source>
        <dbReference type="Proteomes" id="UP000029409"/>
    </source>
</evidence>
<protein>
    <submittedName>
        <fullName evidence="2">Uncharacterized protein</fullName>
    </submittedName>
</protein>